<organism evidence="2 3">
    <name type="scientific">Micromonospora craniellae</name>
    <dbReference type="NCBI Taxonomy" id="2294034"/>
    <lineage>
        <taxon>Bacteria</taxon>
        <taxon>Bacillati</taxon>
        <taxon>Actinomycetota</taxon>
        <taxon>Actinomycetes</taxon>
        <taxon>Micromonosporales</taxon>
        <taxon>Micromonosporaceae</taxon>
        <taxon>Micromonospora</taxon>
    </lineage>
</organism>
<sequence>MTGDKHGDPARRYLADAMTIARDDELADEVRRPVACNLIRDAIEYACHERIRTRDFRAGRPIVETEAEIDEADGDPPWRWPCCPIGGEPARS</sequence>
<evidence type="ECO:0000313" key="2">
    <source>
        <dbReference type="EMBL" id="RFS47380.1"/>
    </source>
</evidence>
<proteinExistence type="predicted"/>
<evidence type="ECO:0000256" key="1">
    <source>
        <dbReference type="SAM" id="MobiDB-lite"/>
    </source>
</evidence>
<feature type="region of interest" description="Disordered" evidence="1">
    <location>
        <begin position="71"/>
        <end position="92"/>
    </location>
</feature>
<gene>
    <name evidence="2" type="ORF">D0Q02_05075</name>
</gene>
<dbReference type="Proteomes" id="UP000262621">
    <property type="component" value="Unassembled WGS sequence"/>
</dbReference>
<reference evidence="2 3" key="1">
    <citation type="submission" date="2018-08" db="EMBL/GenBank/DDBJ databases">
        <title>Verrucosispora craniellae sp. nov., isolated from a marine sponge in the South China Sea.</title>
        <authorList>
            <person name="Li L."/>
            <person name="Lin H.W."/>
        </authorList>
    </citation>
    <scope>NUCLEOTIDE SEQUENCE [LARGE SCALE GENOMIC DNA]</scope>
    <source>
        <strain evidence="2 3">LHW63014</strain>
    </source>
</reference>
<evidence type="ECO:0000313" key="3">
    <source>
        <dbReference type="Proteomes" id="UP000262621"/>
    </source>
</evidence>
<protein>
    <submittedName>
        <fullName evidence="2">Uncharacterized protein</fullName>
    </submittedName>
</protein>
<comment type="caution">
    <text evidence="2">The sequence shown here is derived from an EMBL/GenBank/DDBJ whole genome shotgun (WGS) entry which is preliminary data.</text>
</comment>
<dbReference type="AlphaFoldDB" id="A0A372G3S7"/>
<keyword evidence="3" id="KW-1185">Reference proteome</keyword>
<dbReference type="EMBL" id="QVFU01000003">
    <property type="protein sequence ID" value="RFS47380.1"/>
    <property type="molecule type" value="Genomic_DNA"/>
</dbReference>
<name>A0A372G3S7_9ACTN</name>
<dbReference type="RefSeq" id="WP_117226818.1">
    <property type="nucleotide sequence ID" value="NZ_CP061725.1"/>
</dbReference>
<accession>A0A372G3S7</accession>